<feature type="domain" description="Protein kinase" evidence="8">
    <location>
        <begin position="14"/>
        <end position="272"/>
    </location>
</feature>
<sequence length="756" mass="78990">MELRDSDPREIGGYTVEERLGSGGMGVVYRARTASGRPLAVKVVHTHYADDEEFRVRFRRELAAARRVSGAFTAPVVDADPDADRPWMATLFIPGENLGTHVRRHGPLPLDRLRELATGLAEALRELHRTDVIHRDLKPANVMLAEDGPRVIDFGISRGAAFHDGQPLTDTGRVMGTPPYMSPEQLADPREVGPPADVFSLGSVLVYAATGRGPFDGENPYETAIRVVEGAPQLEGVPRELRPVVERCLDKSPKARPTPDELLALLRGAPLPPPPQDPLPTEPTPRRPLPLPGVLGVIGLVVALVAAFFLVRPLLDADDKPQGQEAKLPAGYRAWQSRASAPSGLDAQFNGCAVHHKGGLVCAGADYAAVRFALADGAVGWHHPIDPTADDEDFGEGAVIGESRGGILVYNNADESKGTGDDAATSARYSILSLDPGTGGIRWQTPVGHGDRAPAPAPGPEWGGAAVLPSGVVTFTGRNGSSYTLLDGASGKALWTAPTPAKEQCGLQAAAGRAYLLCVTADYSRTRIGSLDPRTGRPTWADLGGDTVLWLGGHRGRAVLAVGPADAADYTRLLAVEPGAPDAAGDSTSGPAAGDSTSGPAEPAVRSIPLSVPQPGDSTPQLTSRGLYFSYANGRVDAIDPATGRRLWRGDTGLDLPGPAETTDTHVIVASPGGRVSALHRGDGTLDWTRSAPGDSGPPTTSVGPRPAVLGDALYVPYGSQSVFSVALTDPHAPLDKASPPPRPSPPATASPKTPG</sequence>
<dbReference type="SUPFAM" id="SSF56112">
    <property type="entry name" value="Protein kinase-like (PK-like)"/>
    <property type="match status" value="1"/>
</dbReference>
<evidence type="ECO:0000256" key="3">
    <source>
        <dbReference type="ARBA" id="ARBA00022777"/>
    </source>
</evidence>
<reference evidence="9 10" key="1">
    <citation type="submission" date="2020-08" db="EMBL/GenBank/DDBJ databases">
        <title>Genemic of Streptomyces polyaspartic.</title>
        <authorList>
            <person name="Liu W."/>
        </authorList>
    </citation>
    <scope>NUCLEOTIDE SEQUENCE [LARGE SCALE GENOMIC DNA]</scope>
    <source>
        <strain evidence="9 10">TRM66268-LWL</strain>
    </source>
</reference>
<dbReference type="PANTHER" id="PTHR43289:SF34">
    <property type="entry name" value="SERINE_THREONINE-PROTEIN KINASE YBDM-RELATED"/>
    <property type="match status" value="1"/>
</dbReference>
<dbReference type="PROSITE" id="PS00107">
    <property type="entry name" value="PROTEIN_KINASE_ATP"/>
    <property type="match status" value="1"/>
</dbReference>
<dbReference type="InterPro" id="IPR018391">
    <property type="entry name" value="PQQ_b-propeller_rpt"/>
</dbReference>
<accession>A0ABR7SP35</accession>
<dbReference type="InterPro" id="IPR015943">
    <property type="entry name" value="WD40/YVTN_repeat-like_dom_sf"/>
</dbReference>
<dbReference type="SMART" id="SM00564">
    <property type="entry name" value="PQQ"/>
    <property type="match status" value="4"/>
</dbReference>
<evidence type="ECO:0000256" key="4">
    <source>
        <dbReference type="ARBA" id="ARBA00022840"/>
    </source>
</evidence>
<proteinExistence type="predicted"/>
<dbReference type="Pfam" id="PF00069">
    <property type="entry name" value="Pkinase"/>
    <property type="match status" value="1"/>
</dbReference>
<feature type="region of interest" description="Disordered" evidence="6">
    <location>
        <begin position="729"/>
        <end position="756"/>
    </location>
</feature>
<comment type="caution">
    <text evidence="9">The sequence shown here is derived from an EMBL/GenBank/DDBJ whole genome shotgun (WGS) entry which is preliminary data.</text>
</comment>
<feature type="compositionally biased region" description="Polar residues" evidence="6">
    <location>
        <begin position="586"/>
        <end position="599"/>
    </location>
</feature>
<dbReference type="SUPFAM" id="SSF50998">
    <property type="entry name" value="Quinoprotein alcohol dehydrogenase-like"/>
    <property type="match status" value="2"/>
</dbReference>
<keyword evidence="1" id="KW-0808">Transferase</keyword>
<keyword evidence="10" id="KW-1185">Reference proteome</keyword>
<feature type="transmembrane region" description="Helical" evidence="7">
    <location>
        <begin position="289"/>
        <end position="311"/>
    </location>
</feature>
<dbReference type="InterPro" id="IPR002372">
    <property type="entry name" value="PQQ_rpt_dom"/>
</dbReference>
<feature type="binding site" evidence="5">
    <location>
        <position position="42"/>
    </location>
    <ligand>
        <name>ATP</name>
        <dbReference type="ChEBI" id="CHEBI:30616"/>
    </ligand>
</feature>
<keyword evidence="7" id="KW-0812">Transmembrane</keyword>
<dbReference type="PROSITE" id="PS00108">
    <property type="entry name" value="PROTEIN_KINASE_ST"/>
    <property type="match status" value="1"/>
</dbReference>
<dbReference type="InterPro" id="IPR000719">
    <property type="entry name" value="Prot_kinase_dom"/>
</dbReference>
<dbReference type="RefSeq" id="WP_187816772.1">
    <property type="nucleotide sequence ID" value="NZ_JACTVJ010000013.1"/>
</dbReference>
<dbReference type="Gene3D" id="3.30.200.20">
    <property type="entry name" value="Phosphorylase Kinase, domain 1"/>
    <property type="match status" value="1"/>
</dbReference>
<keyword evidence="3 9" id="KW-0418">Kinase</keyword>
<dbReference type="InterPro" id="IPR008271">
    <property type="entry name" value="Ser/Thr_kinase_AS"/>
</dbReference>
<evidence type="ECO:0000256" key="2">
    <source>
        <dbReference type="ARBA" id="ARBA00022741"/>
    </source>
</evidence>
<evidence type="ECO:0000256" key="7">
    <source>
        <dbReference type="SAM" id="Phobius"/>
    </source>
</evidence>
<feature type="region of interest" description="Disordered" evidence="6">
    <location>
        <begin position="674"/>
        <end position="706"/>
    </location>
</feature>
<keyword evidence="7" id="KW-1133">Transmembrane helix</keyword>
<dbReference type="InterPro" id="IPR011009">
    <property type="entry name" value="Kinase-like_dom_sf"/>
</dbReference>
<keyword evidence="7" id="KW-0472">Membrane</keyword>
<gene>
    <name evidence="9" type="ORF">H9Y04_27755</name>
</gene>
<dbReference type="Gene3D" id="2.130.10.10">
    <property type="entry name" value="YVTN repeat-like/Quinoprotein amine dehydrogenase"/>
    <property type="match status" value="2"/>
</dbReference>
<keyword evidence="4 5" id="KW-0067">ATP-binding</keyword>
<keyword evidence="2 5" id="KW-0547">Nucleotide-binding</keyword>
<dbReference type="Gene3D" id="1.10.510.10">
    <property type="entry name" value="Transferase(Phosphotransferase) domain 1"/>
    <property type="match status" value="1"/>
</dbReference>
<evidence type="ECO:0000313" key="9">
    <source>
        <dbReference type="EMBL" id="MBC9716337.1"/>
    </source>
</evidence>
<feature type="compositionally biased region" description="Pro residues" evidence="6">
    <location>
        <begin position="270"/>
        <end position="287"/>
    </location>
</feature>
<evidence type="ECO:0000256" key="1">
    <source>
        <dbReference type="ARBA" id="ARBA00022679"/>
    </source>
</evidence>
<dbReference type="PANTHER" id="PTHR43289">
    <property type="entry name" value="MITOGEN-ACTIVATED PROTEIN KINASE KINASE KINASE 20-RELATED"/>
    <property type="match status" value="1"/>
</dbReference>
<organism evidence="9 10">
    <name type="scientific">Streptomyces polyasparticus</name>
    <dbReference type="NCBI Taxonomy" id="2767826"/>
    <lineage>
        <taxon>Bacteria</taxon>
        <taxon>Bacillati</taxon>
        <taxon>Actinomycetota</taxon>
        <taxon>Actinomycetes</taxon>
        <taxon>Kitasatosporales</taxon>
        <taxon>Streptomycetaceae</taxon>
        <taxon>Streptomyces</taxon>
    </lineage>
</organism>
<dbReference type="SMART" id="SM00220">
    <property type="entry name" value="S_TKc"/>
    <property type="match status" value="1"/>
</dbReference>
<protein>
    <submittedName>
        <fullName evidence="9">Protein kinase</fullName>
    </submittedName>
</protein>
<dbReference type="PROSITE" id="PS50011">
    <property type="entry name" value="PROTEIN_KINASE_DOM"/>
    <property type="match status" value="1"/>
</dbReference>
<feature type="region of interest" description="Disordered" evidence="6">
    <location>
        <begin position="579"/>
        <end position="623"/>
    </location>
</feature>
<feature type="region of interest" description="Disordered" evidence="6">
    <location>
        <begin position="266"/>
        <end position="287"/>
    </location>
</feature>
<dbReference type="Proteomes" id="UP000642284">
    <property type="component" value="Unassembled WGS sequence"/>
</dbReference>
<dbReference type="CDD" id="cd14014">
    <property type="entry name" value="STKc_PknB_like"/>
    <property type="match status" value="1"/>
</dbReference>
<evidence type="ECO:0000256" key="6">
    <source>
        <dbReference type="SAM" id="MobiDB-lite"/>
    </source>
</evidence>
<dbReference type="InterPro" id="IPR017441">
    <property type="entry name" value="Protein_kinase_ATP_BS"/>
</dbReference>
<dbReference type="GO" id="GO:0016301">
    <property type="term" value="F:kinase activity"/>
    <property type="evidence" value="ECO:0007669"/>
    <property type="project" value="UniProtKB-KW"/>
</dbReference>
<dbReference type="EMBL" id="JACTVJ010000013">
    <property type="protein sequence ID" value="MBC9716337.1"/>
    <property type="molecule type" value="Genomic_DNA"/>
</dbReference>
<feature type="compositionally biased region" description="Pro residues" evidence="6">
    <location>
        <begin position="739"/>
        <end position="756"/>
    </location>
</feature>
<evidence type="ECO:0000259" key="8">
    <source>
        <dbReference type="PROSITE" id="PS50011"/>
    </source>
</evidence>
<evidence type="ECO:0000313" key="10">
    <source>
        <dbReference type="Proteomes" id="UP000642284"/>
    </source>
</evidence>
<evidence type="ECO:0000256" key="5">
    <source>
        <dbReference type="PROSITE-ProRule" id="PRU10141"/>
    </source>
</evidence>
<name>A0ABR7SP35_9ACTN</name>
<dbReference type="Pfam" id="PF13360">
    <property type="entry name" value="PQQ_2"/>
    <property type="match status" value="2"/>
</dbReference>
<dbReference type="InterPro" id="IPR011047">
    <property type="entry name" value="Quinoprotein_ADH-like_sf"/>
</dbReference>